<dbReference type="OrthoDB" id="1262810at2759"/>
<comment type="caution">
    <text evidence="1">The sequence shown here is derived from an EMBL/GenBank/DDBJ whole genome shotgun (WGS) entry which is preliminary data.</text>
</comment>
<organism evidence="1 2">
    <name type="scientific">Modicella reniformis</name>
    <dbReference type="NCBI Taxonomy" id="1440133"/>
    <lineage>
        <taxon>Eukaryota</taxon>
        <taxon>Fungi</taxon>
        <taxon>Fungi incertae sedis</taxon>
        <taxon>Mucoromycota</taxon>
        <taxon>Mortierellomycotina</taxon>
        <taxon>Mortierellomycetes</taxon>
        <taxon>Mortierellales</taxon>
        <taxon>Mortierellaceae</taxon>
        <taxon>Modicella</taxon>
    </lineage>
</organism>
<evidence type="ECO:0000313" key="2">
    <source>
        <dbReference type="Proteomes" id="UP000749646"/>
    </source>
</evidence>
<evidence type="ECO:0000313" key="1">
    <source>
        <dbReference type="EMBL" id="KAF9993527.1"/>
    </source>
</evidence>
<dbReference type="AlphaFoldDB" id="A0A9P6SRC1"/>
<name>A0A9P6SRC1_9FUNG</name>
<dbReference type="InterPro" id="IPR052972">
    <property type="entry name" value="Sacsin_chaperone_reg"/>
</dbReference>
<protein>
    <submittedName>
        <fullName evidence="1">Uncharacterized protein</fullName>
    </submittedName>
</protein>
<dbReference type="GO" id="GO:0030544">
    <property type="term" value="F:Hsp70 protein binding"/>
    <property type="evidence" value="ECO:0007669"/>
    <property type="project" value="TreeGrafter"/>
</dbReference>
<dbReference type="Proteomes" id="UP000749646">
    <property type="component" value="Unassembled WGS sequence"/>
</dbReference>
<proteinExistence type="predicted"/>
<dbReference type="EMBL" id="JAAAHW010001810">
    <property type="protein sequence ID" value="KAF9993527.1"/>
    <property type="molecule type" value="Genomic_DNA"/>
</dbReference>
<keyword evidence="2" id="KW-1185">Reference proteome</keyword>
<feature type="non-terminal residue" evidence="1">
    <location>
        <position position="427"/>
    </location>
</feature>
<dbReference type="PANTHER" id="PTHR15600">
    <property type="entry name" value="SACSIN"/>
    <property type="match status" value="1"/>
</dbReference>
<sequence>MLHVVCKGNLKVFFCGGDHRMVDYASSWIADRDLDKYPHLVDVLQGLTNVVTGLPDPIIGVLPNIIESLGLEDRILTPVLVRFLLRNCKNQWSTIVSSEARVEMLRYCIQDNKILDLEGLPLLPLAGGQWVEFSIGAASSRYFVDQPIFKVLSHSTEGLVDINTVTSPFEKFVETDVLKIYWSSMDVLSIGARIKYVYQNLCYKRSEVNRSQVGVSGIGYIKDLCLRFRPKYSESQTQTDDTIEQQPDGFPTDSWIKSFWYMTHTLNQTDRETLLSLLEGIHVLPITRQRLAPLSNDMPVVYLDYKKHSNDLTLTKFLDVLEDQLDCRVMRSDFFTTDATTTDYATAMDYVFEVTDATKVLNIVSRVETHKLYILEQSFCQVVCNYMAKWLSSDQGLNDVGLRTLKSLPIYRLYENSMSVPLQGSET</sequence>
<accession>A0A9P6SRC1</accession>
<reference evidence="1" key="1">
    <citation type="journal article" date="2020" name="Fungal Divers.">
        <title>Resolving the Mortierellaceae phylogeny through synthesis of multi-gene phylogenetics and phylogenomics.</title>
        <authorList>
            <person name="Vandepol N."/>
            <person name="Liber J."/>
            <person name="Desiro A."/>
            <person name="Na H."/>
            <person name="Kennedy M."/>
            <person name="Barry K."/>
            <person name="Grigoriev I.V."/>
            <person name="Miller A.N."/>
            <person name="O'Donnell K."/>
            <person name="Stajich J.E."/>
            <person name="Bonito G."/>
        </authorList>
    </citation>
    <scope>NUCLEOTIDE SEQUENCE</scope>
    <source>
        <strain evidence="1">MES-2147</strain>
    </source>
</reference>
<dbReference type="PANTHER" id="PTHR15600:SF42">
    <property type="entry name" value="SACSIN"/>
    <property type="match status" value="1"/>
</dbReference>
<gene>
    <name evidence="1" type="ORF">BGZ65_010919</name>
</gene>